<feature type="region of interest" description="Disordered" evidence="1">
    <location>
        <begin position="158"/>
        <end position="207"/>
    </location>
</feature>
<name>A0A815BP90_9BILA</name>
<dbReference type="EMBL" id="CAJNOI010000415">
    <property type="protein sequence ID" value="CAF1272783.1"/>
    <property type="molecule type" value="Genomic_DNA"/>
</dbReference>
<dbReference type="Proteomes" id="UP000663832">
    <property type="component" value="Unassembled WGS sequence"/>
</dbReference>
<proteinExistence type="predicted"/>
<comment type="caution">
    <text evidence="2">The sequence shown here is derived from an EMBL/GenBank/DDBJ whole genome shotgun (WGS) entry which is preliminary data.</text>
</comment>
<evidence type="ECO:0000313" key="3">
    <source>
        <dbReference type="EMBL" id="CAF1526305.1"/>
    </source>
</evidence>
<evidence type="ECO:0000313" key="5">
    <source>
        <dbReference type="Proteomes" id="UP000663877"/>
    </source>
</evidence>
<reference evidence="2" key="1">
    <citation type="submission" date="2021-02" db="EMBL/GenBank/DDBJ databases">
        <authorList>
            <person name="Nowell W R."/>
        </authorList>
    </citation>
    <scope>NUCLEOTIDE SEQUENCE</scope>
</reference>
<feature type="compositionally biased region" description="Acidic residues" evidence="1">
    <location>
        <begin position="177"/>
        <end position="191"/>
    </location>
</feature>
<keyword evidence="4" id="KW-1185">Reference proteome</keyword>
<evidence type="ECO:0000256" key="1">
    <source>
        <dbReference type="SAM" id="MobiDB-lite"/>
    </source>
</evidence>
<dbReference type="OrthoDB" id="10007151at2759"/>
<dbReference type="EMBL" id="CAJNOM010000626">
    <property type="protein sequence ID" value="CAF1526305.1"/>
    <property type="molecule type" value="Genomic_DNA"/>
</dbReference>
<gene>
    <name evidence="2" type="ORF">BJG266_LOCUS30759</name>
    <name evidence="3" type="ORF">QVE165_LOCUS45164</name>
</gene>
<organism evidence="2 5">
    <name type="scientific">Adineta steineri</name>
    <dbReference type="NCBI Taxonomy" id="433720"/>
    <lineage>
        <taxon>Eukaryota</taxon>
        <taxon>Metazoa</taxon>
        <taxon>Spiralia</taxon>
        <taxon>Gnathifera</taxon>
        <taxon>Rotifera</taxon>
        <taxon>Eurotatoria</taxon>
        <taxon>Bdelloidea</taxon>
        <taxon>Adinetida</taxon>
        <taxon>Adinetidae</taxon>
        <taxon>Adineta</taxon>
    </lineage>
</organism>
<evidence type="ECO:0000313" key="4">
    <source>
        <dbReference type="Proteomes" id="UP000663832"/>
    </source>
</evidence>
<accession>A0A815BP90</accession>
<protein>
    <submittedName>
        <fullName evidence="2">Uncharacterized protein</fullName>
    </submittedName>
</protein>
<sequence length="227" mass="26535">MEFISIISDVHHHHHRQNSYNERKLPITLNKSQTINGSIDKSNTRKLSTDNFTYRTEAYLQQREQQQMTHKSLSVTPKTTWKNVMQQKRILQIDQAEIDRALLTIDSIHGSFNRSMLKPSYQVYSSLYGDDDKSTRLIKTFCQRQDHYMNYEVTVKHDDDDSNTQEISSSFGNMLDSDFDDCTEDEEEKENENEKKNSCDSGFGSVMPKRQFSRESLLKITQSLSKN</sequence>
<dbReference type="Proteomes" id="UP000663877">
    <property type="component" value="Unassembled WGS sequence"/>
</dbReference>
<dbReference type="AlphaFoldDB" id="A0A815BP90"/>
<evidence type="ECO:0000313" key="2">
    <source>
        <dbReference type="EMBL" id="CAF1272783.1"/>
    </source>
</evidence>